<dbReference type="RefSeq" id="WP_231593939.1">
    <property type="nucleotide sequence ID" value="NZ_CP107027.1"/>
</dbReference>
<evidence type="ECO:0008006" key="3">
    <source>
        <dbReference type="Google" id="ProtNLM"/>
    </source>
</evidence>
<reference evidence="1" key="1">
    <citation type="submission" date="2022-10" db="EMBL/GenBank/DDBJ databases">
        <title>Mechanism of multi-heavy metal repair in Cytobacillus Firmus M7.</title>
        <authorList>
            <person name="Li X."/>
            <person name="Yu C."/>
        </authorList>
    </citation>
    <scope>NUCLEOTIDE SEQUENCE</scope>
    <source>
        <strain evidence="1">M7</strain>
    </source>
</reference>
<name>A0AA46SHW4_CYTFI</name>
<evidence type="ECO:0000313" key="1">
    <source>
        <dbReference type="EMBL" id="UYG94025.1"/>
    </source>
</evidence>
<dbReference type="AlphaFoldDB" id="A0AA46SHW4"/>
<sequence length="151" mass="17513">MVQQVLMEKDEHKKMAISLFNKVWDLMENPDRTEDENLEMIHMVHTSRYHWGIAGQPVNLSRGEWQISRVYTVLNRAEPALFHAKRNLEICLSNKIGDFDLAFAYEALARAYQIAGDEENVQKYKKLAYESAEDIAKKEDKKVVLNDLASI</sequence>
<evidence type="ECO:0000313" key="2">
    <source>
        <dbReference type="Proteomes" id="UP001163104"/>
    </source>
</evidence>
<accession>A0AA46SHW4</accession>
<protein>
    <recommendedName>
        <fullName evidence="3">Tetratricopeptide repeat protein</fullName>
    </recommendedName>
</protein>
<gene>
    <name evidence="1" type="ORF">OD459_17695</name>
</gene>
<organism evidence="1 2">
    <name type="scientific">Cytobacillus firmus</name>
    <name type="common">Bacillus firmus</name>
    <dbReference type="NCBI Taxonomy" id="1399"/>
    <lineage>
        <taxon>Bacteria</taxon>
        <taxon>Bacillati</taxon>
        <taxon>Bacillota</taxon>
        <taxon>Bacilli</taxon>
        <taxon>Bacillales</taxon>
        <taxon>Bacillaceae</taxon>
        <taxon>Cytobacillus</taxon>
    </lineage>
</organism>
<dbReference type="Proteomes" id="UP001163104">
    <property type="component" value="Chromosome"/>
</dbReference>
<proteinExistence type="predicted"/>
<dbReference type="EMBL" id="CP107027">
    <property type="protein sequence ID" value="UYG94025.1"/>
    <property type="molecule type" value="Genomic_DNA"/>
</dbReference>